<comment type="caution">
    <text evidence="16">The sequence shown here is derived from an EMBL/GenBank/DDBJ whole genome shotgun (WGS) entry which is preliminary data.</text>
</comment>
<dbReference type="PANTHER" id="PTHR22749:SF6">
    <property type="entry name" value="RIBOFLAVIN KINASE"/>
    <property type="match status" value="1"/>
</dbReference>
<evidence type="ECO:0000256" key="1">
    <source>
        <dbReference type="ARBA" id="ARBA00004726"/>
    </source>
</evidence>
<dbReference type="GO" id="GO:0006747">
    <property type="term" value="P:FAD biosynthetic process"/>
    <property type="evidence" value="ECO:0007669"/>
    <property type="project" value="UniProtKB-UniRule"/>
</dbReference>
<dbReference type="EMBL" id="MFGW01000065">
    <property type="protein sequence ID" value="OGF67222.1"/>
    <property type="molecule type" value="Genomic_DNA"/>
</dbReference>
<evidence type="ECO:0000256" key="2">
    <source>
        <dbReference type="ARBA" id="ARBA00005201"/>
    </source>
</evidence>
<dbReference type="SUPFAM" id="SSF52374">
    <property type="entry name" value="Nucleotidylyl transferase"/>
    <property type="match status" value="1"/>
</dbReference>
<dbReference type="GO" id="GO:0009398">
    <property type="term" value="P:FMN biosynthetic process"/>
    <property type="evidence" value="ECO:0007669"/>
    <property type="project" value="UniProtKB-UniRule"/>
</dbReference>
<dbReference type="InterPro" id="IPR015864">
    <property type="entry name" value="FAD_synthase"/>
</dbReference>
<evidence type="ECO:0000256" key="6">
    <source>
        <dbReference type="ARBA" id="ARBA00022695"/>
    </source>
</evidence>
<dbReference type="STRING" id="1817863.A2Y62_03220"/>
<evidence type="ECO:0000256" key="5">
    <source>
        <dbReference type="ARBA" id="ARBA00022679"/>
    </source>
</evidence>
<dbReference type="PIRSF" id="PIRSF004491">
    <property type="entry name" value="FAD_Synth"/>
    <property type="match status" value="1"/>
</dbReference>
<comment type="catalytic activity">
    <reaction evidence="12 14">
        <text>riboflavin + ATP = FMN + ADP + H(+)</text>
        <dbReference type="Rhea" id="RHEA:14357"/>
        <dbReference type="ChEBI" id="CHEBI:15378"/>
        <dbReference type="ChEBI" id="CHEBI:30616"/>
        <dbReference type="ChEBI" id="CHEBI:57986"/>
        <dbReference type="ChEBI" id="CHEBI:58210"/>
        <dbReference type="ChEBI" id="CHEBI:456216"/>
        <dbReference type="EC" id="2.7.1.26"/>
    </reaction>
</comment>
<feature type="domain" description="Riboflavin kinase" evidence="15">
    <location>
        <begin position="181"/>
        <end position="304"/>
    </location>
</feature>
<accession>A0A1F5VUT2</accession>
<sequence length="310" mass="35726">MNVIYSIEDAKDIKETSVTIGNFDGVHVAHQKIIRDVVEKAKEKHYTSVLITFDPHPLKYFQKAQVKLLQTLKQKLEIMAILEIDIIVLLSFDEILANMTASQFVENILVKKFHARELYMGYNFQFGKDKEGDSTLIQKLSKKHNFNFYIQQAVIVDGIVCNSTTIRNFIENGDVDTAMKLLDRHFTISGTVIKGSGLGKLLGYPTINIQTENELLPHDGVYLTYINHNNNFYPSITNIGFRPTFKGKNRTVESFIIDFEKILYDEQIHLLFIKKIRNEIQFSSSLELAEQITKDVEYARNYFDKTQSPL</sequence>
<comment type="pathway">
    <text evidence="2 14">Cofactor biosynthesis; FMN biosynthesis; FMN from riboflavin (ATP route): step 1/1.</text>
</comment>
<keyword evidence="6 14" id="KW-0548">Nucleotidyltransferase</keyword>
<dbReference type="CDD" id="cd02064">
    <property type="entry name" value="FAD_synthetase_N"/>
    <property type="match status" value="1"/>
</dbReference>
<dbReference type="Pfam" id="PF06574">
    <property type="entry name" value="FAD_syn"/>
    <property type="match status" value="1"/>
</dbReference>
<dbReference type="InterPro" id="IPR015865">
    <property type="entry name" value="Riboflavin_kinase_bac/euk"/>
</dbReference>
<dbReference type="SUPFAM" id="SSF82114">
    <property type="entry name" value="Riboflavin kinase-like"/>
    <property type="match status" value="1"/>
</dbReference>
<dbReference type="NCBIfam" id="TIGR00083">
    <property type="entry name" value="ribF"/>
    <property type="match status" value="1"/>
</dbReference>
<dbReference type="FunFam" id="3.40.50.620:FF:000021">
    <property type="entry name" value="Riboflavin biosynthesis protein"/>
    <property type="match status" value="1"/>
</dbReference>
<evidence type="ECO:0000256" key="3">
    <source>
        <dbReference type="ARBA" id="ARBA00022630"/>
    </source>
</evidence>
<proteinExistence type="inferred from homology"/>
<dbReference type="InterPro" id="IPR023465">
    <property type="entry name" value="Riboflavin_kinase_dom_sf"/>
</dbReference>
<dbReference type="Gene3D" id="3.40.50.620">
    <property type="entry name" value="HUPs"/>
    <property type="match status" value="1"/>
</dbReference>
<dbReference type="EC" id="2.7.1.26" evidence="14"/>
<dbReference type="PANTHER" id="PTHR22749">
    <property type="entry name" value="RIBOFLAVIN KINASE/FMN ADENYLYLTRANSFERASE"/>
    <property type="match status" value="1"/>
</dbReference>
<dbReference type="Pfam" id="PF01687">
    <property type="entry name" value="Flavokinase"/>
    <property type="match status" value="1"/>
</dbReference>
<keyword evidence="7 14" id="KW-0547">Nucleotide-binding</keyword>
<dbReference type="UniPathway" id="UPA00276">
    <property type="reaction ID" value="UER00406"/>
</dbReference>
<evidence type="ECO:0000256" key="14">
    <source>
        <dbReference type="PIRNR" id="PIRNR004491"/>
    </source>
</evidence>
<keyword evidence="3 14" id="KW-0285">Flavoprotein</keyword>
<evidence type="ECO:0000256" key="8">
    <source>
        <dbReference type="ARBA" id="ARBA00022777"/>
    </source>
</evidence>
<keyword evidence="8 14" id="KW-0418">Kinase</keyword>
<comment type="catalytic activity">
    <reaction evidence="13 14">
        <text>FMN + ATP + H(+) = FAD + diphosphate</text>
        <dbReference type="Rhea" id="RHEA:17237"/>
        <dbReference type="ChEBI" id="CHEBI:15378"/>
        <dbReference type="ChEBI" id="CHEBI:30616"/>
        <dbReference type="ChEBI" id="CHEBI:33019"/>
        <dbReference type="ChEBI" id="CHEBI:57692"/>
        <dbReference type="ChEBI" id="CHEBI:58210"/>
        <dbReference type="EC" id="2.7.7.2"/>
    </reaction>
</comment>
<dbReference type="AlphaFoldDB" id="A0A1F5VUT2"/>
<comment type="pathway">
    <text evidence="1 14">Cofactor biosynthesis; FAD biosynthesis; FAD from FMN: step 1/1.</text>
</comment>
<reference evidence="16 17" key="1">
    <citation type="journal article" date="2016" name="Nat. Commun.">
        <title>Thousands of microbial genomes shed light on interconnected biogeochemical processes in an aquifer system.</title>
        <authorList>
            <person name="Anantharaman K."/>
            <person name="Brown C.T."/>
            <person name="Hug L.A."/>
            <person name="Sharon I."/>
            <person name="Castelle C.J."/>
            <person name="Probst A.J."/>
            <person name="Thomas B.C."/>
            <person name="Singh A."/>
            <person name="Wilkins M.J."/>
            <person name="Karaoz U."/>
            <person name="Brodie E.L."/>
            <person name="Williams K.H."/>
            <person name="Hubbard S.S."/>
            <person name="Banfield J.F."/>
        </authorList>
    </citation>
    <scope>NUCLEOTIDE SEQUENCE [LARGE SCALE GENOMIC DNA]</scope>
</reference>
<dbReference type="InterPro" id="IPR002606">
    <property type="entry name" value="Riboflavin_kinase_bac"/>
</dbReference>
<dbReference type="Gene3D" id="2.40.30.30">
    <property type="entry name" value="Riboflavin kinase-like"/>
    <property type="match status" value="1"/>
</dbReference>
<evidence type="ECO:0000256" key="4">
    <source>
        <dbReference type="ARBA" id="ARBA00022643"/>
    </source>
</evidence>
<evidence type="ECO:0000256" key="11">
    <source>
        <dbReference type="ARBA" id="ARBA00023268"/>
    </source>
</evidence>
<dbReference type="NCBIfam" id="NF004162">
    <property type="entry name" value="PRK05627.1-5"/>
    <property type="match status" value="1"/>
</dbReference>
<evidence type="ECO:0000256" key="12">
    <source>
        <dbReference type="ARBA" id="ARBA00047880"/>
    </source>
</evidence>
<dbReference type="InterPro" id="IPR023468">
    <property type="entry name" value="Riboflavin_kinase"/>
</dbReference>
<keyword evidence="11" id="KW-0511">Multifunctional enzyme</keyword>
<evidence type="ECO:0000256" key="9">
    <source>
        <dbReference type="ARBA" id="ARBA00022827"/>
    </source>
</evidence>
<gene>
    <name evidence="16" type="ORF">A2Y62_03220</name>
</gene>
<protein>
    <recommendedName>
        <fullName evidence="14">Riboflavin biosynthesis protein</fullName>
    </recommendedName>
    <domain>
        <recommendedName>
            <fullName evidence="14">Riboflavin kinase</fullName>
            <ecNumber evidence="14">2.7.1.26</ecNumber>
        </recommendedName>
        <alternativeName>
            <fullName evidence="14">Flavokinase</fullName>
        </alternativeName>
    </domain>
    <domain>
        <recommendedName>
            <fullName evidence="14">FMN adenylyltransferase</fullName>
            <ecNumber evidence="14">2.7.7.2</ecNumber>
        </recommendedName>
        <alternativeName>
            <fullName evidence="14">FAD pyrophosphorylase</fullName>
        </alternativeName>
        <alternativeName>
            <fullName evidence="14">FAD synthase</fullName>
        </alternativeName>
    </domain>
</protein>
<evidence type="ECO:0000313" key="17">
    <source>
        <dbReference type="Proteomes" id="UP000178943"/>
    </source>
</evidence>
<evidence type="ECO:0000256" key="7">
    <source>
        <dbReference type="ARBA" id="ARBA00022741"/>
    </source>
</evidence>
<dbReference type="GO" id="GO:0005524">
    <property type="term" value="F:ATP binding"/>
    <property type="evidence" value="ECO:0007669"/>
    <property type="project" value="UniProtKB-UniRule"/>
</dbReference>
<dbReference type="InterPro" id="IPR014729">
    <property type="entry name" value="Rossmann-like_a/b/a_fold"/>
</dbReference>
<keyword evidence="10 14" id="KW-0067">ATP-binding</keyword>
<dbReference type="UniPathway" id="UPA00277">
    <property type="reaction ID" value="UER00407"/>
</dbReference>
<evidence type="ECO:0000256" key="13">
    <source>
        <dbReference type="ARBA" id="ARBA00049494"/>
    </source>
</evidence>
<dbReference type="SMART" id="SM00904">
    <property type="entry name" value="Flavokinase"/>
    <property type="match status" value="1"/>
</dbReference>
<name>A0A1F5VUT2_9BACT</name>
<keyword evidence="5 14" id="KW-0808">Transferase</keyword>
<dbReference type="GO" id="GO:0008531">
    <property type="term" value="F:riboflavin kinase activity"/>
    <property type="evidence" value="ECO:0007669"/>
    <property type="project" value="UniProtKB-UniRule"/>
</dbReference>
<evidence type="ECO:0000259" key="15">
    <source>
        <dbReference type="SMART" id="SM00904"/>
    </source>
</evidence>
<keyword evidence="4 14" id="KW-0288">FMN</keyword>
<dbReference type="EC" id="2.7.7.2" evidence="14"/>
<evidence type="ECO:0000256" key="10">
    <source>
        <dbReference type="ARBA" id="ARBA00022840"/>
    </source>
</evidence>
<evidence type="ECO:0000313" key="16">
    <source>
        <dbReference type="EMBL" id="OGF67222.1"/>
    </source>
</evidence>
<organism evidence="16 17">
    <name type="scientific">Candidatus Fischerbacteria bacterium RBG_13_37_8</name>
    <dbReference type="NCBI Taxonomy" id="1817863"/>
    <lineage>
        <taxon>Bacteria</taxon>
        <taxon>Candidatus Fischeribacteriota</taxon>
    </lineage>
</organism>
<dbReference type="GO" id="GO:0003919">
    <property type="term" value="F:FMN adenylyltransferase activity"/>
    <property type="evidence" value="ECO:0007669"/>
    <property type="project" value="UniProtKB-UniRule"/>
</dbReference>
<comment type="similarity">
    <text evidence="14">Belongs to the ribF family.</text>
</comment>
<dbReference type="Proteomes" id="UP000178943">
    <property type="component" value="Unassembled WGS sequence"/>
</dbReference>
<dbReference type="GO" id="GO:0009231">
    <property type="term" value="P:riboflavin biosynthetic process"/>
    <property type="evidence" value="ECO:0007669"/>
    <property type="project" value="InterPro"/>
</dbReference>
<keyword evidence="9 14" id="KW-0274">FAD</keyword>